<dbReference type="PROSITE" id="PS51762">
    <property type="entry name" value="GH16_2"/>
    <property type="match status" value="1"/>
</dbReference>
<dbReference type="SUPFAM" id="SSF49899">
    <property type="entry name" value="Concanavalin A-like lectins/glucanases"/>
    <property type="match status" value="1"/>
</dbReference>
<dbReference type="Proteomes" id="UP000826195">
    <property type="component" value="Unassembled WGS sequence"/>
</dbReference>
<evidence type="ECO:0000259" key="2">
    <source>
        <dbReference type="PROSITE" id="PS51762"/>
    </source>
</evidence>
<dbReference type="EMBL" id="JAHXZJ010000001">
    <property type="protein sequence ID" value="KAH0566566.1"/>
    <property type="molecule type" value="Genomic_DNA"/>
</dbReference>
<organism evidence="3 4">
    <name type="scientific">Cotesia glomerata</name>
    <name type="common">Lepidopteran parasitic wasp</name>
    <name type="synonym">Apanteles glomeratus</name>
    <dbReference type="NCBI Taxonomy" id="32391"/>
    <lineage>
        <taxon>Eukaryota</taxon>
        <taxon>Metazoa</taxon>
        <taxon>Ecdysozoa</taxon>
        <taxon>Arthropoda</taxon>
        <taxon>Hexapoda</taxon>
        <taxon>Insecta</taxon>
        <taxon>Pterygota</taxon>
        <taxon>Neoptera</taxon>
        <taxon>Endopterygota</taxon>
        <taxon>Hymenoptera</taxon>
        <taxon>Apocrita</taxon>
        <taxon>Ichneumonoidea</taxon>
        <taxon>Braconidae</taxon>
        <taxon>Microgastrinae</taxon>
        <taxon>Cotesia</taxon>
    </lineage>
</organism>
<dbReference type="Gene3D" id="2.60.120.200">
    <property type="match status" value="1"/>
</dbReference>
<sequence>MEYKKLVIIYLLVLFCENTLGKCENSFTTVNENKIKCKNELIFEENFNRLSVDNDYAEEDNYNYLNSSVWKREIKIPLDPDYEFCVYHKLEKGLRVEDGLLKIKPHLLEDFYGENITYFGRLQLADCTGILPGECSRNAIGFHILPPVLSRRLTTRDSFSFRYGKIEIRAKFPEGDWLYPELWLAPKYTTYGIGYASGRVILGMARGNEGLIKNDGSLEDYSSRVVEFGLRTGPLGASGNITEEKVTKRHDSGSWTGDFHVYTTIWNSTGFIFKIDGEVVGQLRGGSRQAEDQNRMAPYDLEFYLMLGVGVGGVRVFPDGTRTGNYEKPWKNNGAKAMFRFWQAKDQWLPSWKRENARKTALEVDYIKVWSVCVSSVELIRNHRKTVPRVDTLKNTGGKSITDNNPNVNRIMNSRQQLNYNSRVERDRKNRLRGKITTDSPVKTVNIMRQRKSEPLLFRKKNGFPEVFQRAEQRRTKMKSEIITIKPVN</sequence>
<keyword evidence="4" id="KW-1185">Reference proteome</keyword>
<feature type="domain" description="GH16" evidence="2">
    <location>
        <begin position="80"/>
        <end position="375"/>
    </location>
</feature>
<protein>
    <recommendedName>
        <fullName evidence="2">GH16 domain-containing protein</fullName>
    </recommendedName>
</protein>
<gene>
    <name evidence="3" type="ORF">KQX54_001814</name>
</gene>
<keyword evidence="1" id="KW-0732">Signal</keyword>
<dbReference type="GO" id="GO:0004553">
    <property type="term" value="F:hydrolase activity, hydrolyzing O-glycosyl compounds"/>
    <property type="evidence" value="ECO:0007669"/>
    <property type="project" value="InterPro"/>
</dbReference>
<comment type="caution">
    <text evidence="3">The sequence shown here is derived from an EMBL/GenBank/DDBJ whole genome shotgun (WGS) entry which is preliminary data.</text>
</comment>
<reference evidence="3 4" key="1">
    <citation type="journal article" date="2021" name="J. Hered.">
        <title>A chromosome-level genome assembly of the parasitoid wasp, Cotesia glomerata (Hymenoptera: Braconidae).</title>
        <authorList>
            <person name="Pinto B.J."/>
            <person name="Weis J.J."/>
            <person name="Gamble T."/>
            <person name="Ode P.J."/>
            <person name="Paul R."/>
            <person name="Zaspel J.M."/>
        </authorList>
    </citation>
    <scope>NUCLEOTIDE SEQUENCE [LARGE SCALE GENOMIC DNA]</scope>
    <source>
        <strain evidence="3">CgM1</strain>
    </source>
</reference>
<feature type="signal peptide" evidence="1">
    <location>
        <begin position="1"/>
        <end position="21"/>
    </location>
</feature>
<dbReference type="InterPro" id="IPR050546">
    <property type="entry name" value="Glycosyl_Hydrlase_16"/>
</dbReference>
<dbReference type="InterPro" id="IPR013320">
    <property type="entry name" value="ConA-like_dom_sf"/>
</dbReference>
<dbReference type="GO" id="GO:0005975">
    <property type="term" value="P:carbohydrate metabolic process"/>
    <property type="evidence" value="ECO:0007669"/>
    <property type="project" value="InterPro"/>
</dbReference>
<name>A0AAV7J242_COTGL</name>
<dbReference type="InterPro" id="IPR000757">
    <property type="entry name" value="Beta-glucanase-like"/>
</dbReference>
<proteinExistence type="predicted"/>
<evidence type="ECO:0000256" key="1">
    <source>
        <dbReference type="SAM" id="SignalP"/>
    </source>
</evidence>
<evidence type="ECO:0000313" key="4">
    <source>
        <dbReference type="Proteomes" id="UP000826195"/>
    </source>
</evidence>
<feature type="chain" id="PRO_5043809672" description="GH16 domain-containing protein" evidence="1">
    <location>
        <begin position="22"/>
        <end position="489"/>
    </location>
</feature>
<dbReference type="AlphaFoldDB" id="A0AAV7J242"/>
<evidence type="ECO:0000313" key="3">
    <source>
        <dbReference type="EMBL" id="KAH0566566.1"/>
    </source>
</evidence>
<dbReference type="PANTHER" id="PTHR10963">
    <property type="entry name" value="GLYCOSYL HYDROLASE-RELATED"/>
    <property type="match status" value="1"/>
</dbReference>
<dbReference type="PANTHER" id="PTHR10963:SF60">
    <property type="entry name" value="GRAM-NEGATIVE BACTERIA-BINDING PROTEIN 1-RELATED"/>
    <property type="match status" value="1"/>
</dbReference>
<accession>A0AAV7J242</accession>